<gene>
    <name evidence="1" type="ORF">CEXT_630071</name>
</gene>
<accession>A0AAV4MJ38</accession>
<dbReference type="AlphaFoldDB" id="A0AAV4MJ38"/>
<sequence>MHFCSRPKGFKFWLMNGPKLKSSLIGLCTKFREILSLFKIDGTVDSTGDLSCIIDSFDSATCDTLEVFTESSTMSDDMSLRVAAFVIRRINST</sequence>
<protein>
    <submittedName>
        <fullName evidence="1">Uncharacterized protein</fullName>
    </submittedName>
</protein>
<dbReference type="Proteomes" id="UP001054945">
    <property type="component" value="Unassembled WGS sequence"/>
</dbReference>
<proteinExistence type="predicted"/>
<organism evidence="1 2">
    <name type="scientific">Caerostris extrusa</name>
    <name type="common">Bark spider</name>
    <name type="synonym">Caerostris bankana</name>
    <dbReference type="NCBI Taxonomy" id="172846"/>
    <lineage>
        <taxon>Eukaryota</taxon>
        <taxon>Metazoa</taxon>
        <taxon>Ecdysozoa</taxon>
        <taxon>Arthropoda</taxon>
        <taxon>Chelicerata</taxon>
        <taxon>Arachnida</taxon>
        <taxon>Araneae</taxon>
        <taxon>Araneomorphae</taxon>
        <taxon>Entelegynae</taxon>
        <taxon>Araneoidea</taxon>
        <taxon>Araneidae</taxon>
        <taxon>Caerostris</taxon>
    </lineage>
</organism>
<evidence type="ECO:0000313" key="2">
    <source>
        <dbReference type="Proteomes" id="UP001054945"/>
    </source>
</evidence>
<dbReference type="EMBL" id="BPLR01002271">
    <property type="protein sequence ID" value="GIX71989.1"/>
    <property type="molecule type" value="Genomic_DNA"/>
</dbReference>
<evidence type="ECO:0000313" key="1">
    <source>
        <dbReference type="EMBL" id="GIX71989.1"/>
    </source>
</evidence>
<name>A0AAV4MJ38_CAEEX</name>
<reference evidence="1 2" key="1">
    <citation type="submission" date="2021-06" db="EMBL/GenBank/DDBJ databases">
        <title>Caerostris extrusa draft genome.</title>
        <authorList>
            <person name="Kono N."/>
            <person name="Arakawa K."/>
        </authorList>
    </citation>
    <scope>NUCLEOTIDE SEQUENCE [LARGE SCALE GENOMIC DNA]</scope>
</reference>
<keyword evidence="2" id="KW-1185">Reference proteome</keyword>
<comment type="caution">
    <text evidence="1">The sequence shown here is derived from an EMBL/GenBank/DDBJ whole genome shotgun (WGS) entry which is preliminary data.</text>
</comment>